<name>A0A812IZ42_9DINO</name>
<feature type="non-terminal residue" evidence="2">
    <location>
        <position position="89"/>
    </location>
</feature>
<protein>
    <submittedName>
        <fullName evidence="2">Uncharacterized protein</fullName>
    </submittedName>
</protein>
<feature type="region of interest" description="Disordered" evidence="1">
    <location>
        <begin position="1"/>
        <end position="26"/>
    </location>
</feature>
<feature type="compositionally biased region" description="Polar residues" evidence="1">
    <location>
        <begin position="15"/>
        <end position="26"/>
    </location>
</feature>
<dbReference type="OrthoDB" id="425214at2759"/>
<accession>A0A812IZ42</accession>
<keyword evidence="3" id="KW-1185">Reference proteome</keyword>
<sequence>MSTTASTEASERRSPGTSTPLMETEGISSWNFEKTPIAVPYGVVVRQSPTRSLHEKYVAKLEGFLWDVEHHPIALEHIIASRRNSLPGS</sequence>
<feature type="non-terminal residue" evidence="2">
    <location>
        <position position="1"/>
    </location>
</feature>
<dbReference type="EMBL" id="CAJNJA010005412">
    <property type="protein sequence ID" value="CAE7189891.1"/>
    <property type="molecule type" value="Genomic_DNA"/>
</dbReference>
<proteinExistence type="predicted"/>
<reference evidence="2" key="1">
    <citation type="submission" date="2021-02" db="EMBL/GenBank/DDBJ databases">
        <authorList>
            <person name="Dougan E. K."/>
            <person name="Rhodes N."/>
            <person name="Thang M."/>
            <person name="Chan C."/>
        </authorList>
    </citation>
    <scope>NUCLEOTIDE SEQUENCE</scope>
</reference>
<comment type="caution">
    <text evidence="2">The sequence shown here is derived from an EMBL/GenBank/DDBJ whole genome shotgun (WGS) entry which is preliminary data.</text>
</comment>
<dbReference type="AlphaFoldDB" id="A0A812IZ42"/>
<evidence type="ECO:0000313" key="2">
    <source>
        <dbReference type="EMBL" id="CAE7189891.1"/>
    </source>
</evidence>
<evidence type="ECO:0000256" key="1">
    <source>
        <dbReference type="SAM" id="MobiDB-lite"/>
    </source>
</evidence>
<gene>
    <name evidence="2" type="ORF">SNEC2469_LOCUS1075</name>
</gene>
<evidence type="ECO:0000313" key="3">
    <source>
        <dbReference type="Proteomes" id="UP000601435"/>
    </source>
</evidence>
<dbReference type="Proteomes" id="UP000601435">
    <property type="component" value="Unassembled WGS sequence"/>
</dbReference>
<organism evidence="2 3">
    <name type="scientific">Symbiodinium necroappetens</name>
    <dbReference type="NCBI Taxonomy" id="1628268"/>
    <lineage>
        <taxon>Eukaryota</taxon>
        <taxon>Sar</taxon>
        <taxon>Alveolata</taxon>
        <taxon>Dinophyceae</taxon>
        <taxon>Suessiales</taxon>
        <taxon>Symbiodiniaceae</taxon>
        <taxon>Symbiodinium</taxon>
    </lineage>
</organism>